<evidence type="ECO:0000256" key="5">
    <source>
        <dbReference type="PROSITE-ProRule" id="PRU00520"/>
    </source>
</evidence>
<organism evidence="8 9">
    <name type="scientific">Halalkalibacter wakoensis JCM 9140</name>
    <dbReference type="NCBI Taxonomy" id="1236970"/>
    <lineage>
        <taxon>Bacteria</taxon>
        <taxon>Bacillati</taxon>
        <taxon>Bacillota</taxon>
        <taxon>Bacilli</taxon>
        <taxon>Bacillales</taxon>
        <taxon>Bacillaceae</taxon>
        <taxon>Halalkalibacter</taxon>
    </lineage>
</organism>
<dbReference type="InterPro" id="IPR036046">
    <property type="entry name" value="Acylphosphatase-like_dom_sf"/>
</dbReference>
<dbReference type="AlphaFoldDB" id="W4Q1C0"/>
<dbReference type="PROSITE" id="PS00150">
    <property type="entry name" value="ACYLPHOSPHATASE_1"/>
    <property type="match status" value="1"/>
</dbReference>
<dbReference type="PANTHER" id="PTHR47268">
    <property type="entry name" value="ACYLPHOSPHATASE"/>
    <property type="match status" value="1"/>
</dbReference>
<evidence type="ECO:0000256" key="6">
    <source>
        <dbReference type="RuleBase" id="RU004168"/>
    </source>
</evidence>
<dbReference type="OrthoDB" id="9808093at2"/>
<dbReference type="InterPro" id="IPR017968">
    <property type="entry name" value="Acylphosphatase_CS"/>
</dbReference>
<evidence type="ECO:0000313" key="9">
    <source>
        <dbReference type="Proteomes" id="UP000018890"/>
    </source>
</evidence>
<dbReference type="InterPro" id="IPR020456">
    <property type="entry name" value="Acylphosphatase"/>
</dbReference>
<gene>
    <name evidence="8" type="ORF">JCM9140_1147</name>
</gene>
<reference evidence="8" key="1">
    <citation type="journal article" date="2014" name="Genome Announc.">
        <title>Draft Genome Sequences of Three Alkaliphilic Bacillus Strains, Bacillus wakoensis JCM 9140T, Bacillus akibai JCM 9157T, and Bacillus hemicellulosilyticus JCM 9152T.</title>
        <authorList>
            <person name="Yuki M."/>
            <person name="Oshima K."/>
            <person name="Suda W."/>
            <person name="Oshida Y."/>
            <person name="Kitamura K."/>
            <person name="Iida T."/>
            <person name="Hattori M."/>
            <person name="Ohkuma M."/>
        </authorList>
    </citation>
    <scope>NUCLEOTIDE SEQUENCE [LARGE SCALE GENOMIC DNA]</scope>
    <source>
        <strain evidence="8">JCM 9140</strain>
    </source>
</reference>
<comment type="similarity">
    <text evidence="1 6">Belongs to the acylphosphatase family.</text>
</comment>
<dbReference type="EC" id="3.6.1.7" evidence="2 5"/>
<evidence type="ECO:0000256" key="1">
    <source>
        <dbReference type="ARBA" id="ARBA00005614"/>
    </source>
</evidence>
<feature type="active site" evidence="5">
    <location>
        <position position="36"/>
    </location>
</feature>
<dbReference type="EMBL" id="BAUT01000007">
    <property type="protein sequence ID" value="GAE25169.1"/>
    <property type="molecule type" value="Genomic_DNA"/>
</dbReference>
<evidence type="ECO:0000259" key="7">
    <source>
        <dbReference type="PROSITE" id="PS51160"/>
    </source>
</evidence>
<feature type="domain" description="Acylphosphatase-like" evidence="7">
    <location>
        <begin position="3"/>
        <end position="89"/>
    </location>
</feature>
<dbReference type="Gene3D" id="3.30.70.100">
    <property type="match status" value="1"/>
</dbReference>
<dbReference type="InterPro" id="IPR001792">
    <property type="entry name" value="Acylphosphatase-like_dom"/>
</dbReference>
<evidence type="ECO:0000256" key="4">
    <source>
        <dbReference type="ARBA" id="ARBA00047645"/>
    </source>
</evidence>
<dbReference type="Pfam" id="PF00708">
    <property type="entry name" value="Acylphosphatase"/>
    <property type="match status" value="1"/>
</dbReference>
<comment type="caution">
    <text evidence="8">The sequence shown here is derived from an EMBL/GenBank/DDBJ whole genome shotgun (WGS) entry which is preliminary data.</text>
</comment>
<dbReference type="RefSeq" id="WP_034743195.1">
    <property type="nucleotide sequence ID" value="NZ_BAUT01000007.1"/>
</dbReference>
<evidence type="ECO:0000256" key="2">
    <source>
        <dbReference type="ARBA" id="ARBA00012150"/>
    </source>
</evidence>
<protein>
    <recommendedName>
        <fullName evidence="3 5">acylphosphatase</fullName>
        <ecNumber evidence="2 5">3.6.1.7</ecNumber>
    </recommendedName>
</protein>
<dbReference type="PANTHER" id="PTHR47268:SF4">
    <property type="entry name" value="ACYLPHOSPHATASE"/>
    <property type="match status" value="1"/>
</dbReference>
<keyword evidence="5 8" id="KW-0378">Hydrolase</keyword>
<sequence length="89" mass="10171">MVRYQAIVHGRVQGVGFRYFTQHEALKYNIHGTVRNLENGSVEIDAEGSKEQMAQFFQAVQKGPMFSKVTDVLISEKSERRNFSSFSNI</sequence>
<dbReference type="STRING" id="1236970.JCM9140_1147"/>
<evidence type="ECO:0000256" key="3">
    <source>
        <dbReference type="ARBA" id="ARBA00015991"/>
    </source>
</evidence>
<comment type="catalytic activity">
    <reaction evidence="4 5">
        <text>an acyl phosphate + H2O = a carboxylate + phosphate + H(+)</text>
        <dbReference type="Rhea" id="RHEA:14965"/>
        <dbReference type="ChEBI" id="CHEBI:15377"/>
        <dbReference type="ChEBI" id="CHEBI:15378"/>
        <dbReference type="ChEBI" id="CHEBI:29067"/>
        <dbReference type="ChEBI" id="CHEBI:43474"/>
        <dbReference type="ChEBI" id="CHEBI:59918"/>
        <dbReference type="EC" id="3.6.1.7"/>
    </reaction>
</comment>
<proteinExistence type="inferred from homology"/>
<accession>W4Q1C0</accession>
<dbReference type="GO" id="GO:0003998">
    <property type="term" value="F:acylphosphatase activity"/>
    <property type="evidence" value="ECO:0007669"/>
    <property type="project" value="UniProtKB-EC"/>
</dbReference>
<dbReference type="Proteomes" id="UP000018890">
    <property type="component" value="Unassembled WGS sequence"/>
</dbReference>
<dbReference type="PROSITE" id="PS51160">
    <property type="entry name" value="ACYLPHOSPHATASE_3"/>
    <property type="match status" value="1"/>
</dbReference>
<dbReference type="SUPFAM" id="SSF54975">
    <property type="entry name" value="Acylphosphatase/BLUF domain-like"/>
    <property type="match status" value="1"/>
</dbReference>
<evidence type="ECO:0000313" key="8">
    <source>
        <dbReference type="EMBL" id="GAE25169.1"/>
    </source>
</evidence>
<feature type="active site" evidence="5">
    <location>
        <position position="18"/>
    </location>
</feature>
<name>W4Q1C0_9BACI</name>
<keyword evidence="9" id="KW-1185">Reference proteome</keyword>